<dbReference type="Proteomes" id="UP000559027">
    <property type="component" value="Unassembled WGS sequence"/>
</dbReference>
<protein>
    <recommendedName>
        <fullName evidence="4">Alpha/beta-hydrolase</fullName>
    </recommendedName>
</protein>
<dbReference type="GO" id="GO:0016787">
    <property type="term" value="F:hydrolase activity"/>
    <property type="evidence" value="ECO:0007669"/>
    <property type="project" value="UniProtKB-KW"/>
</dbReference>
<keyword evidence="3" id="KW-1185">Reference proteome</keyword>
<evidence type="ECO:0008006" key="4">
    <source>
        <dbReference type="Google" id="ProtNLM"/>
    </source>
</evidence>
<dbReference type="Gene3D" id="3.40.50.1820">
    <property type="entry name" value="alpha/beta hydrolase"/>
    <property type="match status" value="1"/>
</dbReference>
<dbReference type="AlphaFoldDB" id="A0A8H5G3W4"/>
<dbReference type="PANTHER" id="PTHR48081">
    <property type="entry name" value="AB HYDROLASE SUPERFAMILY PROTEIN C4A8.06C"/>
    <property type="match status" value="1"/>
</dbReference>
<comment type="caution">
    <text evidence="2">The sequence shown here is derived from an EMBL/GenBank/DDBJ whole genome shotgun (WGS) entry which is preliminary data.</text>
</comment>
<organism evidence="2 3">
    <name type="scientific">Leucocoprinus leucothites</name>
    <dbReference type="NCBI Taxonomy" id="201217"/>
    <lineage>
        <taxon>Eukaryota</taxon>
        <taxon>Fungi</taxon>
        <taxon>Dikarya</taxon>
        <taxon>Basidiomycota</taxon>
        <taxon>Agaricomycotina</taxon>
        <taxon>Agaricomycetes</taxon>
        <taxon>Agaricomycetidae</taxon>
        <taxon>Agaricales</taxon>
        <taxon>Agaricineae</taxon>
        <taxon>Agaricaceae</taxon>
        <taxon>Leucocoprinus</taxon>
    </lineage>
</organism>
<sequence>MDIHRNIPYTQGPSPNPFQEFDLYVPPNEHGLRPLICFVHGGAWRSYANFSSSLDHQITEYSTFLREDKEDHAILAERLARYTGFPITVPNYRLTPQDETEDNVLRHPSHAEDILHFLEFLVSWNGPSGCGRVYDSEQMFLMGHSCSAHMLSCILLDSSAVTPSLTPSAALLSAIKGIVLSEGIYDLDLLNAHFPEYLSWFVAPAFGKLDSYAALAVTSYSPRRLGFDWLLIHSMGDTLVDLPQSEGMVQHLISEYGPGAGGRISLDTSLTQDHDDILVTGDFVNLVGRFVQGVLEKADA</sequence>
<dbReference type="PANTHER" id="PTHR48081:SF33">
    <property type="entry name" value="KYNURENINE FORMAMIDASE"/>
    <property type="match status" value="1"/>
</dbReference>
<evidence type="ECO:0000313" key="2">
    <source>
        <dbReference type="EMBL" id="KAF5357853.1"/>
    </source>
</evidence>
<reference evidence="2 3" key="1">
    <citation type="journal article" date="2020" name="ISME J.">
        <title>Uncovering the hidden diversity of litter-decomposition mechanisms in mushroom-forming fungi.</title>
        <authorList>
            <person name="Floudas D."/>
            <person name="Bentzer J."/>
            <person name="Ahren D."/>
            <person name="Johansson T."/>
            <person name="Persson P."/>
            <person name="Tunlid A."/>
        </authorList>
    </citation>
    <scope>NUCLEOTIDE SEQUENCE [LARGE SCALE GENOMIC DNA]</scope>
    <source>
        <strain evidence="2 3">CBS 146.42</strain>
    </source>
</reference>
<evidence type="ECO:0000313" key="3">
    <source>
        <dbReference type="Proteomes" id="UP000559027"/>
    </source>
</evidence>
<evidence type="ECO:0000256" key="1">
    <source>
        <dbReference type="ARBA" id="ARBA00022801"/>
    </source>
</evidence>
<keyword evidence="1" id="KW-0378">Hydrolase</keyword>
<dbReference type="InterPro" id="IPR029058">
    <property type="entry name" value="AB_hydrolase_fold"/>
</dbReference>
<gene>
    <name evidence="2" type="ORF">D9756_001652</name>
</gene>
<dbReference type="EMBL" id="JAACJO010000005">
    <property type="protein sequence ID" value="KAF5357853.1"/>
    <property type="molecule type" value="Genomic_DNA"/>
</dbReference>
<proteinExistence type="predicted"/>
<dbReference type="OrthoDB" id="6495301at2759"/>
<dbReference type="InterPro" id="IPR050300">
    <property type="entry name" value="GDXG_lipolytic_enzyme"/>
</dbReference>
<name>A0A8H5G3W4_9AGAR</name>
<accession>A0A8H5G3W4</accession>
<dbReference type="SUPFAM" id="SSF53474">
    <property type="entry name" value="alpha/beta-Hydrolases"/>
    <property type="match status" value="1"/>
</dbReference>